<name>A0A8J5G1Z1_ZINOF</name>
<dbReference type="EMBL" id="JACMSC010000012">
    <property type="protein sequence ID" value="KAG6496454.1"/>
    <property type="molecule type" value="Genomic_DNA"/>
</dbReference>
<dbReference type="Proteomes" id="UP000734854">
    <property type="component" value="Unassembled WGS sequence"/>
</dbReference>
<sequence>MEINHRKKAVENYTNQQINKLKFEMEKRDAESEIDQLLSQLHLTVSDIHALQKEIKQSSCSIKRSVEKAPSVQAAEAEVEKAKNELLSLKEEGFKLMDVMDAIREEIQQIYKEKERSSVIKQRLESTLEHLKYELHSSKSKLEVASVAEKRASDLVLDLSAALRQLQADRDAARRDAELTHEAIKALRREVKKTESSVLHMEDGLQAAIEEMEEAIAFEAVAEQTLRAITERTSSDRANAMSKFEYHLIKQAKAAQEIAGRKVAEAQSWIEALANGKDREKKTRRRSLSTGSNKVHVPKKVVKTKLSAHEGDTKRRSLDLKLAPAVKRRSLTVSRVPEQSRRAKSRRSGSSSRGQPSVVSSDTCLAASRKTIVLKLIRFLGGSGN</sequence>
<dbReference type="GO" id="GO:0009904">
    <property type="term" value="P:chloroplast accumulation movement"/>
    <property type="evidence" value="ECO:0007669"/>
    <property type="project" value="TreeGrafter"/>
</dbReference>
<feature type="region of interest" description="Disordered" evidence="4">
    <location>
        <begin position="276"/>
        <end position="362"/>
    </location>
</feature>
<protein>
    <recommendedName>
        <fullName evidence="7">Protein PLASTID MOVEMENT IMPAIRED 2</fullName>
    </recommendedName>
</protein>
<comment type="caution">
    <text evidence="5">The sequence shown here is derived from an EMBL/GenBank/DDBJ whole genome shotgun (WGS) entry which is preliminary data.</text>
</comment>
<feature type="compositionally biased region" description="Low complexity" evidence="4">
    <location>
        <begin position="348"/>
        <end position="361"/>
    </location>
</feature>
<evidence type="ECO:0000256" key="2">
    <source>
        <dbReference type="ARBA" id="ARBA00023054"/>
    </source>
</evidence>
<evidence type="ECO:0000313" key="5">
    <source>
        <dbReference type="EMBL" id="KAG6496454.1"/>
    </source>
</evidence>
<accession>A0A8J5G1Z1</accession>
<dbReference type="PANTHER" id="PTHR32054">
    <property type="entry name" value="HEAVY CHAIN, PUTATIVE, EXPRESSED-RELATED-RELATED"/>
    <property type="match status" value="1"/>
</dbReference>
<dbReference type="Pfam" id="PF05701">
    <property type="entry name" value="WEMBL"/>
    <property type="match status" value="1"/>
</dbReference>
<evidence type="ECO:0008006" key="7">
    <source>
        <dbReference type="Google" id="ProtNLM"/>
    </source>
</evidence>
<dbReference type="GO" id="GO:0009903">
    <property type="term" value="P:chloroplast avoidance movement"/>
    <property type="evidence" value="ECO:0007669"/>
    <property type="project" value="TreeGrafter"/>
</dbReference>
<evidence type="ECO:0000313" key="6">
    <source>
        <dbReference type="Proteomes" id="UP000734854"/>
    </source>
</evidence>
<reference evidence="5 6" key="1">
    <citation type="submission" date="2020-08" db="EMBL/GenBank/DDBJ databases">
        <title>Plant Genome Project.</title>
        <authorList>
            <person name="Zhang R.-G."/>
        </authorList>
    </citation>
    <scope>NUCLEOTIDE SEQUENCE [LARGE SCALE GENOMIC DNA]</scope>
    <source>
        <tissue evidence="5">Rhizome</tissue>
    </source>
</reference>
<evidence type="ECO:0000256" key="4">
    <source>
        <dbReference type="SAM" id="MobiDB-lite"/>
    </source>
</evidence>
<dbReference type="GO" id="GO:0005829">
    <property type="term" value="C:cytosol"/>
    <property type="evidence" value="ECO:0007669"/>
    <property type="project" value="TreeGrafter"/>
</dbReference>
<organism evidence="5 6">
    <name type="scientific">Zingiber officinale</name>
    <name type="common">Ginger</name>
    <name type="synonym">Amomum zingiber</name>
    <dbReference type="NCBI Taxonomy" id="94328"/>
    <lineage>
        <taxon>Eukaryota</taxon>
        <taxon>Viridiplantae</taxon>
        <taxon>Streptophyta</taxon>
        <taxon>Embryophyta</taxon>
        <taxon>Tracheophyta</taxon>
        <taxon>Spermatophyta</taxon>
        <taxon>Magnoliopsida</taxon>
        <taxon>Liliopsida</taxon>
        <taxon>Zingiberales</taxon>
        <taxon>Zingiberaceae</taxon>
        <taxon>Zingiber</taxon>
    </lineage>
</organism>
<evidence type="ECO:0000256" key="1">
    <source>
        <dbReference type="ARBA" id="ARBA00005485"/>
    </source>
</evidence>
<feature type="compositionally biased region" description="Basic and acidic residues" evidence="4">
    <location>
        <begin position="307"/>
        <end position="319"/>
    </location>
</feature>
<proteinExistence type="inferred from homology"/>
<keyword evidence="2 3" id="KW-0175">Coiled coil</keyword>
<feature type="coiled-coil region" evidence="3">
    <location>
        <begin position="121"/>
        <end position="190"/>
    </location>
</feature>
<gene>
    <name evidence="5" type="ORF">ZIOFF_044321</name>
</gene>
<evidence type="ECO:0000256" key="3">
    <source>
        <dbReference type="SAM" id="Coils"/>
    </source>
</evidence>
<dbReference type="PANTHER" id="PTHR32054:SF2">
    <property type="entry name" value="PROTEIN PLASTID MOVEMENT IMPAIRED 2"/>
    <property type="match status" value="1"/>
</dbReference>
<dbReference type="AlphaFoldDB" id="A0A8J5G1Z1"/>
<keyword evidence="6" id="KW-1185">Reference proteome</keyword>
<dbReference type="InterPro" id="IPR008545">
    <property type="entry name" value="Web"/>
</dbReference>
<comment type="similarity">
    <text evidence="1">Belongs to the WEB family.</text>
</comment>